<evidence type="ECO:0000313" key="2">
    <source>
        <dbReference type="Proteomes" id="UP000183015"/>
    </source>
</evidence>
<gene>
    <name evidence="1" type="ORF">SAMN05414137_102389</name>
</gene>
<dbReference type="eggNOG" id="COG1192">
    <property type="taxonomic scope" value="Bacteria"/>
</dbReference>
<dbReference type="InterPro" id="IPR050678">
    <property type="entry name" value="DNA_Partitioning_ATPase"/>
</dbReference>
<keyword evidence="1" id="KW-0969">Cilium</keyword>
<dbReference type="NCBIfam" id="NF047398">
    <property type="entry name" value="AAA_KGGVGR"/>
    <property type="match status" value="1"/>
</dbReference>
<dbReference type="AlphaFoldDB" id="A0A1H7HWD7"/>
<reference evidence="2" key="1">
    <citation type="submission" date="2016-10" db="EMBL/GenBank/DDBJ databases">
        <authorList>
            <person name="Varghese N."/>
        </authorList>
    </citation>
    <scope>NUCLEOTIDE SEQUENCE [LARGE SCALE GENOMIC DNA]</scope>
    <source>
        <strain evidence="2">DSM 45096 / BCRC 16803 / CGMCC 4.1857 / CIP 109030 / JCM 12277 / KCTC 19219 / NBRC 100920 / 33214</strain>
    </source>
</reference>
<dbReference type="Gene3D" id="3.40.50.300">
    <property type="entry name" value="P-loop containing nucleotide triphosphate hydrolases"/>
    <property type="match status" value="2"/>
</dbReference>
<accession>A0A1H7HWD7</accession>
<proteinExistence type="predicted"/>
<dbReference type="SUPFAM" id="SSF52540">
    <property type="entry name" value="P-loop containing nucleoside triphosphate hydrolases"/>
    <property type="match status" value="2"/>
</dbReference>
<dbReference type="eggNOG" id="COG0457">
    <property type="taxonomic scope" value="Bacteria"/>
</dbReference>
<keyword evidence="1" id="KW-0282">Flagellum</keyword>
<dbReference type="EMBL" id="FOAZ01000002">
    <property type="protein sequence ID" value="SEK54596.1"/>
    <property type="molecule type" value="Genomic_DNA"/>
</dbReference>
<dbReference type="RefSeq" id="WP_052438401.1">
    <property type="nucleotide sequence ID" value="NZ_BBPN01000005.1"/>
</dbReference>
<dbReference type="PANTHER" id="PTHR13696:SF52">
    <property type="entry name" value="PARA FAMILY PROTEIN CT_582"/>
    <property type="match status" value="1"/>
</dbReference>
<dbReference type="STRING" id="235985.SAMN05414137_102389"/>
<dbReference type="NCBIfam" id="NF040586">
    <property type="entry name" value="FxSxx_TPR"/>
    <property type="match status" value="1"/>
</dbReference>
<evidence type="ECO:0000313" key="1">
    <source>
        <dbReference type="EMBL" id="SEK54596.1"/>
    </source>
</evidence>
<keyword evidence="2" id="KW-1185">Reference proteome</keyword>
<keyword evidence="1" id="KW-0966">Cell projection</keyword>
<organism evidence="1 2">
    <name type="scientific">Streptacidiphilus jiangxiensis</name>
    <dbReference type="NCBI Taxonomy" id="235985"/>
    <lineage>
        <taxon>Bacteria</taxon>
        <taxon>Bacillati</taxon>
        <taxon>Actinomycetota</taxon>
        <taxon>Actinomycetes</taxon>
        <taxon>Kitasatosporales</taxon>
        <taxon>Streptomycetaceae</taxon>
        <taxon>Streptacidiphilus</taxon>
    </lineage>
</organism>
<protein>
    <submittedName>
        <fullName evidence="1">MinD-like ATPase involved in chromosome partitioning or flagellar assembly</fullName>
    </submittedName>
</protein>
<sequence>MSSQPDGRIITFYSYKGGAGRTMAAANVAWILAANGFRVLVSDWDLETPGLHHYLHPFLPPDTITSTTGLIDLFAGFAEEARTVLRRERVPGLYRDHARVRPHAVSVDWPFPAGGRLDYLSAGRRNRDYLSTLASFDWSDLDEPFLEALRQDVRRNYDFALIDSRTGLGSAVEICTRDLPDILVSCFTLNSQSIEGASDTARYIDQTAPARGITIFPVLMRINEGSGSRAIASGMRRARERFHGLPRGLSAAEADRYWELTQIPYRPEYDCEEILATFGDRPGEPNGLLAAYERLASLVAAERVTGLPTLDESLRLRHLGSFIRPASPEGARLILHHAPRDRMWAEWIRSVLTQAGFHVLAPDATDTPDEARAVAVVSAAFLRTRLGDRLASQAGGTARDAGRAPILLQIGDGEGTPGTVLLGGLDESAAASAVLRAIGAAKPSGPSHTAARFPGRGPTVFGVPARNPQFSGRDLVLDGMHDALGVNRALVMVATEPRGLGRRQLAIEYAHRFGSDYDLIWWVPAASRQTALSALARLARKLDLPPGPDAASAADAALAVLTENAAEARFGRWLLIYEDAAPPRDLDGLLPNGGGRILVTSRHSAWTDEGMDVLQAQEFNRRESAELLRSRKPGLNGSAAAALAEALGDVPLALHQAARRMARTGESAEDYRGRLALAPDGVDAGTWTAYTGLQQSAPAAHRLLELCSCFAPLPVPLIIVQSEVVLDQLRRYDPTLSNQLELGPLVLELDHAGLVEVDQPAQRLRVPELVRRTVLNQLTGEVLATLGHEAHRVLVAVAPAAGGDEDSWFGRREFEELWPHFDACGADRCRAQGTRAALLERVRRTVQLFGADAGSRLAQRLDEAWKLADGGADGVCRTDLEALLQSFGTRDRSRATTDAG</sequence>
<dbReference type="Proteomes" id="UP000183015">
    <property type="component" value="Unassembled WGS sequence"/>
</dbReference>
<dbReference type="InterPro" id="IPR027417">
    <property type="entry name" value="P-loop_NTPase"/>
</dbReference>
<name>A0A1H7HWD7_STRJI</name>
<dbReference type="PANTHER" id="PTHR13696">
    <property type="entry name" value="P-LOOP CONTAINING NUCLEOSIDE TRIPHOSPHATE HYDROLASE"/>
    <property type="match status" value="1"/>
</dbReference>